<protein>
    <submittedName>
        <fullName evidence="2">Uncharacterized protein</fullName>
    </submittedName>
</protein>
<gene>
    <name evidence="2" type="ORF">MNBD_GAMMA08-1204</name>
</gene>
<name>A0A3B0YAS8_9ZZZZ</name>
<accession>A0A3B0YAS8</accession>
<dbReference type="EMBL" id="UOFH01000314">
    <property type="protein sequence ID" value="VAW65456.1"/>
    <property type="molecule type" value="Genomic_DNA"/>
</dbReference>
<feature type="compositionally biased region" description="Basic and acidic residues" evidence="1">
    <location>
        <begin position="70"/>
        <end position="80"/>
    </location>
</feature>
<dbReference type="AlphaFoldDB" id="A0A3B0YAS8"/>
<feature type="region of interest" description="Disordered" evidence="1">
    <location>
        <begin position="51"/>
        <end position="80"/>
    </location>
</feature>
<reference evidence="2" key="1">
    <citation type="submission" date="2018-06" db="EMBL/GenBank/DDBJ databases">
        <authorList>
            <person name="Zhirakovskaya E."/>
        </authorList>
    </citation>
    <scope>NUCLEOTIDE SEQUENCE</scope>
</reference>
<sequence>MNPYYQYFLGFEAFDKKPIFTPSLFVEIRKRMNEDVYKGLEKTLTDKIKKLKPGHQKTSGVADNEDSLSDGEKTPRTSEM</sequence>
<evidence type="ECO:0000313" key="2">
    <source>
        <dbReference type="EMBL" id="VAW65456.1"/>
    </source>
</evidence>
<evidence type="ECO:0000256" key="1">
    <source>
        <dbReference type="SAM" id="MobiDB-lite"/>
    </source>
</evidence>
<organism evidence="2">
    <name type="scientific">hydrothermal vent metagenome</name>
    <dbReference type="NCBI Taxonomy" id="652676"/>
    <lineage>
        <taxon>unclassified sequences</taxon>
        <taxon>metagenomes</taxon>
        <taxon>ecological metagenomes</taxon>
    </lineage>
</organism>
<proteinExistence type="predicted"/>